<dbReference type="OrthoDB" id="2363873at2759"/>
<dbReference type="SUPFAM" id="SSF53474">
    <property type="entry name" value="alpha/beta-Hydrolases"/>
    <property type="match status" value="1"/>
</dbReference>
<dbReference type="VEuPathDB" id="FungiDB:BTJ68_11193"/>
<dbReference type="Pfam" id="PF03403">
    <property type="entry name" value="PAF-AH_p_II"/>
    <property type="match status" value="1"/>
</dbReference>
<feature type="region of interest" description="Disordered" evidence="5">
    <location>
        <begin position="505"/>
        <end position="608"/>
    </location>
</feature>
<sequence>MSSWFSSLNPINSFPPYHGPHAVGTVDVEVPTADIPAVSDAPEGAQPTVSFRIFYPCVKPAKDEEDRPVRWVPQPQRINIASVIKNAQLLDPPTSNSRWPVTFFSHGLAGSRNAYSQICGELASYGMIVIALDHRDGSSPVQYVRETADTPAHVVYPTHIPHSPLTDEVHEARDKQLRIRIWEICMAYEALVKVDKGHKLDNLDLNTSQTTKGRKEVLAQFSDMLDIRRPGKVTWAGHSFGAATMVQLLKSVFYNSERNGDGGKPLITPHADAAIMQQIAPESPTLLLDMWCTPLKSPFQRFLFDRPLPSYTVGGPDGSNILSVLSESFHNWKDNLNMNKLIVAEPRPSRRPSVATPTTGGKGKPLPALARLRASSPASDSGYASSSSDRSASADRPQPSRTSESIATSEVPSAEATKEGTKNRTAGSHIFYVANSQHFNQSDYGILFPWLAQKFTKAEEPERCLELNTRAMVQTLREAGIELGGEDDRDILSREHNHIRRWHPIAIDEQVDHPSSASYGSETADPEIVSTKPTSPSPNAEAHSPASSSNQLERRQTDRATHQSPQVQAQLARDTEEAEMSPTGTLTMGQKTDAQLERMGSLELPGPA</sequence>
<protein>
    <recommendedName>
        <fullName evidence="1">1-alkyl-2-acetylglycerophosphocholine esterase</fullName>
        <ecNumber evidence="1">3.1.1.47</ecNumber>
    </recommendedName>
</protein>
<keyword evidence="3" id="KW-0442">Lipid degradation</keyword>
<feature type="compositionally biased region" description="Basic and acidic residues" evidence="5">
    <location>
        <begin position="552"/>
        <end position="561"/>
    </location>
</feature>
<dbReference type="EC" id="3.1.1.47" evidence="1"/>
<evidence type="ECO:0000256" key="1">
    <source>
        <dbReference type="ARBA" id="ARBA00013201"/>
    </source>
</evidence>
<dbReference type="InterPro" id="IPR029058">
    <property type="entry name" value="AB_hydrolase_fold"/>
</dbReference>
<proteinExistence type="predicted"/>
<evidence type="ECO:0000256" key="4">
    <source>
        <dbReference type="ARBA" id="ARBA00023098"/>
    </source>
</evidence>
<organism evidence="6 7">
    <name type="scientific">Hortaea werneckii</name>
    <name type="common">Black yeast</name>
    <name type="synonym">Cladosporium werneckii</name>
    <dbReference type="NCBI Taxonomy" id="91943"/>
    <lineage>
        <taxon>Eukaryota</taxon>
        <taxon>Fungi</taxon>
        <taxon>Dikarya</taxon>
        <taxon>Ascomycota</taxon>
        <taxon>Pezizomycotina</taxon>
        <taxon>Dothideomycetes</taxon>
        <taxon>Dothideomycetidae</taxon>
        <taxon>Mycosphaerellales</taxon>
        <taxon>Teratosphaeriaceae</taxon>
        <taxon>Hortaea</taxon>
    </lineage>
</organism>
<evidence type="ECO:0000313" key="7">
    <source>
        <dbReference type="Proteomes" id="UP000268823"/>
    </source>
</evidence>
<dbReference type="GO" id="GO:0003847">
    <property type="term" value="F:1-alkyl-2-acetylglycerophosphocholine esterase activity"/>
    <property type="evidence" value="ECO:0007669"/>
    <property type="project" value="UniProtKB-EC"/>
</dbReference>
<evidence type="ECO:0000256" key="5">
    <source>
        <dbReference type="SAM" id="MobiDB-lite"/>
    </source>
</evidence>
<accession>A0A3M7F1J2</accession>
<evidence type="ECO:0000256" key="2">
    <source>
        <dbReference type="ARBA" id="ARBA00022801"/>
    </source>
</evidence>
<dbReference type="PANTHER" id="PTHR10272">
    <property type="entry name" value="PLATELET-ACTIVATING FACTOR ACETYLHYDROLASE"/>
    <property type="match status" value="1"/>
</dbReference>
<dbReference type="Proteomes" id="UP000268823">
    <property type="component" value="Unassembled WGS sequence"/>
</dbReference>
<reference evidence="6 7" key="1">
    <citation type="journal article" date="2018" name="BMC Genomics">
        <title>Genomic evidence for intraspecific hybridization in a clonal and extremely halotolerant yeast.</title>
        <authorList>
            <person name="Gostincar C."/>
            <person name="Stajich J.E."/>
            <person name="Zupancic J."/>
            <person name="Zalar P."/>
            <person name="Gunde-Cimerman N."/>
        </authorList>
    </citation>
    <scope>NUCLEOTIDE SEQUENCE [LARGE SCALE GENOMIC DNA]</scope>
    <source>
        <strain evidence="6 7">EXF-2788</strain>
    </source>
</reference>
<evidence type="ECO:0000313" key="6">
    <source>
        <dbReference type="EMBL" id="RMY82748.1"/>
    </source>
</evidence>
<gene>
    <name evidence="6" type="ORF">D0861_07758</name>
</gene>
<comment type="caution">
    <text evidence="6">The sequence shown here is derived from an EMBL/GenBank/DDBJ whole genome shotgun (WGS) entry which is preliminary data.</text>
</comment>
<dbReference type="EMBL" id="QWIR01000203">
    <property type="protein sequence ID" value="RMY82748.1"/>
    <property type="molecule type" value="Genomic_DNA"/>
</dbReference>
<name>A0A3M7F1J2_HORWE</name>
<evidence type="ECO:0000256" key="3">
    <source>
        <dbReference type="ARBA" id="ARBA00022963"/>
    </source>
</evidence>
<dbReference type="AlphaFoldDB" id="A0A3M7F1J2"/>
<feature type="compositionally biased region" description="Polar residues" evidence="5">
    <location>
        <begin position="582"/>
        <end position="593"/>
    </location>
</feature>
<dbReference type="PANTHER" id="PTHR10272:SF7">
    <property type="entry name" value="PHOSPHOLIPASE-RELATED"/>
    <property type="match status" value="1"/>
</dbReference>
<dbReference type="Gene3D" id="3.40.50.1820">
    <property type="entry name" value="alpha/beta hydrolase"/>
    <property type="match status" value="1"/>
</dbReference>
<keyword evidence="2" id="KW-0378">Hydrolase</keyword>
<keyword evidence="4" id="KW-0443">Lipid metabolism</keyword>
<feature type="compositionally biased region" description="Low complexity" evidence="5">
    <location>
        <begin position="365"/>
        <end position="395"/>
    </location>
</feature>
<dbReference type="GO" id="GO:0016042">
    <property type="term" value="P:lipid catabolic process"/>
    <property type="evidence" value="ECO:0007669"/>
    <property type="project" value="UniProtKB-KW"/>
</dbReference>
<feature type="region of interest" description="Disordered" evidence="5">
    <location>
        <begin position="343"/>
        <end position="422"/>
    </location>
</feature>
<feature type="compositionally biased region" description="Polar residues" evidence="5">
    <location>
        <begin position="399"/>
        <end position="411"/>
    </location>
</feature>